<dbReference type="RefSeq" id="WP_078809593.1">
    <property type="nucleotide sequence ID" value="NZ_FUWM01000008.1"/>
</dbReference>
<dbReference type="PROSITE" id="PS51257">
    <property type="entry name" value="PROKAR_LIPOPROTEIN"/>
    <property type="match status" value="1"/>
</dbReference>
<keyword evidence="3" id="KW-1185">Reference proteome</keyword>
<gene>
    <name evidence="2" type="ORF">SAMN02745118_01100</name>
</gene>
<evidence type="ECO:0000313" key="3">
    <source>
        <dbReference type="Proteomes" id="UP000190625"/>
    </source>
</evidence>
<evidence type="ECO:0008006" key="4">
    <source>
        <dbReference type="Google" id="ProtNLM"/>
    </source>
</evidence>
<dbReference type="OrthoDB" id="570195at2"/>
<evidence type="ECO:0000313" key="2">
    <source>
        <dbReference type="EMBL" id="SJZ52992.1"/>
    </source>
</evidence>
<dbReference type="InterPro" id="IPR037873">
    <property type="entry name" value="BamE-like"/>
</dbReference>
<organism evidence="2 3">
    <name type="scientific">Selenihalanaerobacter shriftii</name>
    <dbReference type="NCBI Taxonomy" id="142842"/>
    <lineage>
        <taxon>Bacteria</taxon>
        <taxon>Bacillati</taxon>
        <taxon>Bacillota</taxon>
        <taxon>Clostridia</taxon>
        <taxon>Halanaerobiales</taxon>
        <taxon>Halobacteroidaceae</taxon>
        <taxon>Selenihalanaerobacter</taxon>
    </lineage>
</organism>
<dbReference type="Gene3D" id="3.30.1450.10">
    <property type="match status" value="1"/>
</dbReference>
<evidence type="ECO:0000256" key="1">
    <source>
        <dbReference type="ARBA" id="ARBA00022729"/>
    </source>
</evidence>
<dbReference type="InterPro" id="IPR024418">
    <property type="entry name" value="DUF3862"/>
</dbReference>
<accession>A0A1T4LDX3</accession>
<dbReference type="AlphaFoldDB" id="A0A1T4LDX3"/>
<dbReference type="Proteomes" id="UP000190625">
    <property type="component" value="Unassembled WGS sequence"/>
</dbReference>
<name>A0A1T4LDX3_9FIRM</name>
<proteinExistence type="predicted"/>
<dbReference type="EMBL" id="FUWM01000008">
    <property type="protein sequence ID" value="SJZ52992.1"/>
    <property type="molecule type" value="Genomic_DNA"/>
</dbReference>
<protein>
    <recommendedName>
        <fullName evidence="4">SmpA / OmlA family protein</fullName>
    </recommendedName>
</protein>
<dbReference type="Pfam" id="PF12978">
    <property type="entry name" value="DUF3862"/>
    <property type="match status" value="1"/>
</dbReference>
<reference evidence="3" key="1">
    <citation type="submission" date="2017-02" db="EMBL/GenBank/DDBJ databases">
        <authorList>
            <person name="Varghese N."/>
            <person name="Submissions S."/>
        </authorList>
    </citation>
    <scope>NUCLEOTIDE SEQUENCE [LARGE SCALE GENOMIC DNA]</scope>
    <source>
        <strain evidence="3">ATCC BAA-73</strain>
    </source>
</reference>
<sequence>MMPYSNKKIILILMVIILSLAVVGCSSRGTKSKIYTKRQFEKIQTSMTYDEVTNLLGNDGNVVSRSSASLYNTAAYLWQNQDGSNMTITFQNGEVISKRQNGLR</sequence>
<keyword evidence="1" id="KW-0732">Signal</keyword>